<protein>
    <submittedName>
        <fullName evidence="7">Ethanolamine phosphotransferase, putative</fullName>
    </submittedName>
</protein>
<organism evidence="7 8">
    <name type="scientific">Bodo saltans</name>
    <name type="common">Flagellated protozoan</name>
    <dbReference type="NCBI Taxonomy" id="75058"/>
    <lineage>
        <taxon>Eukaryota</taxon>
        <taxon>Discoba</taxon>
        <taxon>Euglenozoa</taxon>
        <taxon>Kinetoplastea</taxon>
        <taxon>Metakinetoplastina</taxon>
        <taxon>Eubodonida</taxon>
        <taxon>Bodonidae</taxon>
        <taxon>Bodo</taxon>
    </lineage>
</organism>
<feature type="transmembrane region" description="Helical" evidence="6">
    <location>
        <begin position="119"/>
        <end position="138"/>
    </location>
</feature>
<dbReference type="InterPro" id="IPR014472">
    <property type="entry name" value="CHOPT"/>
</dbReference>
<evidence type="ECO:0000256" key="5">
    <source>
        <dbReference type="RuleBase" id="RU003750"/>
    </source>
</evidence>
<dbReference type="OMA" id="CVADNTD"/>
<keyword evidence="3 5" id="KW-0808">Transferase</keyword>
<comment type="subcellular location">
    <subcellularLocation>
        <location evidence="1">Membrane</location>
    </subcellularLocation>
</comment>
<evidence type="ECO:0000256" key="4">
    <source>
        <dbReference type="ARBA" id="ARBA00023136"/>
    </source>
</evidence>
<evidence type="ECO:0000313" key="8">
    <source>
        <dbReference type="Proteomes" id="UP000051952"/>
    </source>
</evidence>
<dbReference type="InterPro" id="IPR000462">
    <property type="entry name" value="CDP-OH_P_trans"/>
</dbReference>
<evidence type="ECO:0000313" key="7">
    <source>
        <dbReference type="EMBL" id="CUG82306.1"/>
    </source>
</evidence>
<feature type="transmembrane region" description="Helical" evidence="6">
    <location>
        <begin position="199"/>
        <end position="216"/>
    </location>
</feature>
<dbReference type="Proteomes" id="UP000051952">
    <property type="component" value="Unassembled WGS sequence"/>
</dbReference>
<dbReference type="InterPro" id="IPR043130">
    <property type="entry name" value="CDP-OH_PTrfase_TM_dom"/>
</dbReference>
<accession>A0A0S4J4C6</accession>
<dbReference type="VEuPathDB" id="TriTrypDB:BSAL_87045"/>
<dbReference type="Gene3D" id="1.20.120.1760">
    <property type="match status" value="1"/>
</dbReference>
<feature type="transmembrane region" description="Helical" evidence="6">
    <location>
        <begin position="299"/>
        <end position="319"/>
    </location>
</feature>
<dbReference type="GO" id="GO:0016020">
    <property type="term" value="C:membrane"/>
    <property type="evidence" value="ECO:0007669"/>
    <property type="project" value="UniProtKB-SubCell"/>
</dbReference>
<dbReference type="AlphaFoldDB" id="A0A0S4J4C6"/>
<comment type="similarity">
    <text evidence="2 5">Belongs to the CDP-alcohol phosphatidyltransferase class-I family.</text>
</comment>
<proteinExistence type="inferred from homology"/>
<dbReference type="InterPro" id="IPR048254">
    <property type="entry name" value="CDP_ALCOHOL_P_TRANSF_CS"/>
</dbReference>
<evidence type="ECO:0000256" key="3">
    <source>
        <dbReference type="ARBA" id="ARBA00022679"/>
    </source>
</evidence>
<evidence type="ECO:0000256" key="6">
    <source>
        <dbReference type="SAM" id="Phobius"/>
    </source>
</evidence>
<feature type="transmembrane region" description="Helical" evidence="6">
    <location>
        <begin position="223"/>
        <end position="242"/>
    </location>
</feature>
<evidence type="ECO:0000256" key="1">
    <source>
        <dbReference type="ARBA" id="ARBA00004370"/>
    </source>
</evidence>
<keyword evidence="8" id="KW-1185">Reference proteome</keyword>
<dbReference type="PROSITE" id="PS00379">
    <property type="entry name" value="CDP_ALCOHOL_P_TRANSF"/>
    <property type="match status" value="1"/>
</dbReference>
<dbReference type="EMBL" id="CYKH01001076">
    <property type="protein sequence ID" value="CUG82306.1"/>
    <property type="molecule type" value="Genomic_DNA"/>
</dbReference>
<dbReference type="Pfam" id="PF01066">
    <property type="entry name" value="CDP-OH_P_transf"/>
    <property type="match status" value="1"/>
</dbReference>
<reference evidence="8" key="1">
    <citation type="submission" date="2015-09" db="EMBL/GenBank/DDBJ databases">
        <authorList>
            <consortium name="Pathogen Informatics"/>
        </authorList>
    </citation>
    <scope>NUCLEOTIDE SEQUENCE [LARGE SCALE GENOMIC DNA]</scope>
    <source>
        <strain evidence="8">Lake Konstanz</strain>
    </source>
</reference>
<name>A0A0S4J4C6_BODSA</name>
<keyword evidence="6" id="KW-0812">Transmembrane</keyword>
<evidence type="ECO:0000256" key="2">
    <source>
        <dbReference type="ARBA" id="ARBA00010441"/>
    </source>
</evidence>
<dbReference type="PANTHER" id="PTHR10414:SF68">
    <property type="entry name" value="ETHANOLAMINE PHOSPHOTRANSFERASE"/>
    <property type="match status" value="1"/>
</dbReference>
<feature type="transmembrane region" description="Helical" evidence="6">
    <location>
        <begin position="325"/>
        <end position="343"/>
    </location>
</feature>
<dbReference type="GO" id="GO:0016780">
    <property type="term" value="F:phosphotransferase activity, for other substituted phosphate groups"/>
    <property type="evidence" value="ECO:0007669"/>
    <property type="project" value="InterPro"/>
</dbReference>
<keyword evidence="6" id="KW-1133">Transmembrane helix</keyword>
<dbReference type="GO" id="GO:0008654">
    <property type="term" value="P:phospholipid biosynthetic process"/>
    <property type="evidence" value="ECO:0007669"/>
    <property type="project" value="InterPro"/>
</dbReference>
<sequence>MPLNTDFTAIPEGSSRLGHLMTPLLDPTSAAGRGTTVTYPLSPQAMRPLWFLPDWWTSEVTLVIAGILNLAYCIADNTDGRQARRTKRSTFIGEYLDHGLDCVTSLMSAMLLATALGASVPLACVGVLAVSCATSLCHTVNHETGVMIWGNDYLSVDEAMIAFGVGLWVPVLYPAVYTVQVPEVLLFGILPSGLKVVDVAYVLYILAQFQVCYTLYSVKRSILARPATLFIALNALFFVFMMPHPHYKSGALTSAKAYSGVCACIVAWVESNFSYPAILSITVAATSSMICHMPIVAKCAGLAVAGTAPLGGVVLVWLLFASNPVWGVIAAVSLHIFQVLFNIQLVQKTKEAAAANKK</sequence>
<keyword evidence="4 6" id="KW-0472">Membrane</keyword>
<dbReference type="OrthoDB" id="196717at2759"/>
<dbReference type="PANTHER" id="PTHR10414">
    <property type="entry name" value="ETHANOLAMINEPHOSPHOTRANSFERASE"/>
    <property type="match status" value="1"/>
</dbReference>
<feature type="transmembrane region" description="Helical" evidence="6">
    <location>
        <begin position="159"/>
        <end position="179"/>
    </location>
</feature>
<gene>
    <name evidence="7" type="ORF">BSAL_87045</name>
</gene>